<dbReference type="InterPro" id="IPR015421">
    <property type="entry name" value="PyrdxlP-dep_Trfase_major"/>
</dbReference>
<evidence type="ECO:0000256" key="3">
    <source>
        <dbReference type="ARBA" id="ARBA00008392"/>
    </source>
</evidence>
<evidence type="ECO:0000313" key="11">
    <source>
        <dbReference type="EMBL" id="KAK1750190.1"/>
    </source>
</evidence>
<dbReference type="AlphaFoldDB" id="A0AAJ0B2V2"/>
<evidence type="ECO:0000256" key="6">
    <source>
        <dbReference type="ARBA" id="ARBA00022679"/>
    </source>
</evidence>
<evidence type="ECO:0000256" key="4">
    <source>
        <dbReference type="ARBA" id="ARBA00012748"/>
    </source>
</evidence>
<evidence type="ECO:0000256" key="1">
    <source>
        <dbReference type="ARBA" id="ARBA00001933"/>
    </source>
</evidence>
<evidence type="ECO:0000313" key="12">
    <source>
        <dbReference type="Proteomes" id="UP001239445"/>
    </source>
</evidence>
<evidence type="ECO:0000259" key="10">
    <source>
        <dbReference type="Pfam" id="PF00155"/>
    </source>
</evidence>
<keyword evidence="6 11" id="KW-0808">Transferase</keyword>
<dbReference type="Proteomes" id="UP001239445">
    <property type="component" value="Unassembled WGS sequence"/>
</dbReference>
<dbReference type="GO" id="GO:0030170">
    <property type="term" value="F:pyridoxal phosphate binding"/>
    <property type="evidence" value="ECO:0007669"/>
    <property type="project" value="InterPro"/>
</dbReference>
<dbReference type="InterPro" id="IPR004839">
    <property type="entry name" value="Aminotransferase_I/II_large"/>
</dbReference>
<dbReference type="Gene3D" id="3.90.1150.10">
    <property type="entry name" value="Aspartate Aminotransferase, domain 1"/>
    <property type="match status" value="1"/>
</dbReference>
<gene>
    <name evidence="11" type="ORF">QBC47DRAFT_418478</name>
</gene>
<dbReference type="InterPro" id="IPR001917">
    <property type="entry name" value="Aminotrans_II_pyridoxalP_BS"/>
</dbReference>
<dbReference type="Pfam" id="PF00155">
    <property type="entry name" value="Aminotran_1_2"/>
    <property type="match status" value="1"/>
</dbReference>
<name>A0AAJ0B2V2_9PEZI</name>
<dbReference type="InterPro" id="IPR015424">
    <property type="entry name" value="PyrdxlP-dep_Trfase"/>
</dbReference>
<evidence type="ECO:0000256" key="7">
    <source>
        <dbReference type="ARBA" id="ARBA00022898"/>
    </source>
</evidence>
<dbReference type="Gene3D" id="3.40.640.10">
    <property type="entry name" value="Type I PLP-dependent aspartate aminotransferase-like (Major domain)"/>
    <property type="match status" value="1"/>
</dbReference>
<comment type="cofactor">
    <cofactor evidence="1 9">
        <name>pyridoxal 5'-phosphate</name>
        <dbReference type="ChEBI" id="CHEBI:597326"/>
    </cofactor>
</comment>
<reference evidence="11" key="1">
    <citation type="submission" date="2023-06" db="EMBL/GenBank/DDBJ databases">
        <title>Genome-scale phylogeny and comparative genomics of the fungal order Sordariales.</title>
        <authorList>
            <consortium name="Lawrence Berkeley National Laboratory"/>
            <person name="Hensen N."/>
            <person name="Bonometti L."/>
            <person name="Westerberg I."/>
            <person name="Brannstrom I.O."/>
            <person name="Guillou S."/>
            <person name="Cros-Aarteil S."/>
            <person name="Calhoun S."/>
            <person name="Haridas S."/>
            <person name="Kuo A."/>
            <person name="Mondo S."/>
            <person name="Pangilinan J."/>
            <person name="Riley R."/>
            <person name="Labutti K."/>
            <person name="Andreopoulos B."/>
            <person name="Lipzen A."/>
            <person name="Chen C."/>
            <person name="Yanf M."/>
            <person name="Daum C."/>
            <person name="Ng V."/>
            <person name="Clum A."/>
            <person name="Steindorff A."/>
            <person name="Ohm R."/>
            <person name="Martin F."/>
            <person name="Silar P."/>
            <person name="Natvig D."/>
            <person name="Lalanne C."/>
            <person name="Gautier V."/>
            <person name="Ament-Velasquez S.L."/>
            <person name="Kruys A."/>
            <person name="Hutchinson M.I."/>
            <person name="Powell A.J."/>
            <person name="Barry K."/>
            <person name="Miller A.N."/>
            <person name="Grigoriev I.V."/>
            <person name="Debuchy R."/>
            <person name="Gladieux P."/>
            <person name="Thoren M.H."/>
            <person name="Johannesson H."/>
        </authorList>
    </citation>
    <scope>NUCLEOTIDE SEQUENCE</scope>
    <source>
        <strain evidence="11">PSN4</strain>
    </source>
</reference>
<organism evidence="11 12">
    <name type="scientific">Echria macrotheca</name>
    <dbReference type="NCBI Taxonomy" id="438768"/>
    <lineage>
        <taxon>Eukaryota</taxon>
        <taxon>Fungi</taxon>
        <taxon>Dikarya</taxon>
        <taxon>Ascomycota</taxon>
        <taxon>Pezizomycotina</taxon>
        <taxon>Sordariomycetes</taxon>
        <taxon>Sordariomycetidae</taxon>
        <taxon>Sordariales</taxon>
        <taxon>Schizotheciaceae</taxon>
        <taxon>Echria</taxon>
    </lineage>
</organism>
<evidence type="ECO:0000256" key="2">
    <source>
        <dbReference type="ARBA" id="ARBA00005011"/>
    </source>
</evidence>
<dbReference type="EC" id="2.6.1.9" evidence="4"/>
<feature type="domain" description="Aminotransferase class I/classII large" evidence="10">
    <location>
        <begin position="78"/>
        <end position="412"/>
    </location>
</feature>
<evidence type="ECO:0000256" key="5">
    <source>
        <dbReference type="ARBA" id="ARBA00022576"/>
    </source>
</evidence>
<comment type="pathway">
    <text evidence="2">Amino-acid biosynthesis; L-histidine biosynthesis; L-histidine from 5-phospho-alpha-D-ribose 1-diphosphate: step 7/9.</text>
</comment>
<dbReference type="PANTHER" id="PTHR42885:SF2">
    <property type="entry name" value="HISTIDINOL-PHOSPHATE AMINOTRANSFERASE"/>
    <property type="match status" value="1"/>
</dbReference>
<comment type="catalytic activity">
    <reaction evidence="8">
        <text>L-histidinol phosphate + 2-oxoglutarate = 3-(imidazol-4-yl)-2-oxopropyl phosphate + L-glutamate</text>
        <dbReference type="Rhea" id="RHEA:23744"/>
        <dbReference type="ChEBI" id="CHEBI:16810"/>
        <dbReference type="ChEBI" id="CHEBI:29985"/>
        <dbReference type="ChEBI" id="CHEBI:57766"/>
        <dbReference type="ChEBI" id="CHEBI:57980"/>
        <dbReference type="EC" id="2.6.1.9"/>
    </reaction>
</comment>
<dbReference type="PANTHER" id="PTHR42885">
    <property type="entry name" value="HISTIDINOL-PHOSPHATE AMINOTRANSFERASE-RELATED"/>
    <property type="match status" value="1"/>
</dbReference>
<keyword evidence="7 9" id="KW-0663">Pyridoxal phosphate</keyword>
<protein>
    <recommendedName>
        <fullName evidence="4">histidinol-phosphate transaminase</fullName>
        <ecNumber evidence="4">2.6.1.9</ecNumber>
    </recommendedName>
</protein>
<evidence type="ECO:0000256" key="9">
    <source>
        <dbReference type="RuleBase" id="RU003693"/>
    </source>
</evidence>
<accession>A0AAJ0B2V2</accession>
<proteinExistence type="inferred from homology"/>
<dbReference type="InterPro" id="IPR015422">
    <property type="entry name" value="PyrdxlP-dep_Trfase_small"/>
</dbReference>
<dbReference type="GO" id="GO:0004400">
    <property type="term" value="F:histidinol-phosphate transaminase activity"/>
    <property type="evidence" value="ECO:0007669"/>
    <property type="project" value="UniProtKB-EC"/>
</dbReference>
<sequence length="424" mass="46958">MGSTKRVCDCDCIRMIRPNILSLDKFRTERSETGHVPHTFLADLNENAMGPSLAPESMLWACQEVAMPTALFANDPWQEREAFSRYPDLNHVELKQAFCDFRNQRNGALEPLEPSNICVSSGLDDMIDLIVRCMCRPGQDRILICPPVYHMYQTSATINDIETVAIPLDSHNRFQLRLPEIQKTLRSDPSIKICFVCNPGNPTGFGIPVRDIQTLLDDPVWQGILVVDEAYIDFASTTQSVIGLVNRYPRLVVLQTLSKAFGLASIRVGFGVACAHLCAVLNNVKKPYSVSSQSIAVAKAALTEQSLALLRVKLRSICEERTRLARALGRIRGIAIRGGMDTNFVLFEVCRLGSASGEVSGRPCNVSAAGLVSLLRESAGILVRFKGMEYGCEGCVRVSVGNGEENERFVEQVRLLMQFLERAM</sequence>
<dbReference type="CDD" id="cd00609">
    <property type="entry name" value="AAT_like"/>
    <property type="match status" value="1"/>
</dbReference>
<evidence type="ECO:0000256" key="8">
    <source>
        <dbReference type="ARBA" id="ARBA00047481"/>
    </source>
</evidence>
<comment type="similarity">
    <text evidence="3 9">Belongs to the class-II pyridoxal-phosphate-dependent aminotransferase family.</text>
</comment>
<dbReference type="EMBL" id="MU839849">
    <property type="protein sequence ID" value="KAK1750190.1"/>
    <property type="molecule type" value="Genomic_DNA"/>
</dbReference>
<comment type="caution">
    <text evidence="11">The sequence shown here is derived from an EMBL/GenBank/DDBJ whole genome shotgun (WGS) entry which is preliminary data.</text>
</comment>
<dbReference type="SUPFAM" id="SSF53383">
    <property type="entry name" value="PLP-dependent transferases"/>
    <property type="match status" value="1"/>
</dbReference>
<keyword evidence="5" id="KW-0032">Aminotransferase</keyword>
<dbReference type="PROSITE" id="PS00599">
    <property type="entry name" value="AA_TRANSFER_CLASS_2"/>
    <property type="match status" value="1"/>
</dbReference>
<keyword evidence="12" id="KW-1185">Reference proteome</keyword>